<dbReference type="SUPFAM" id="SSF48452">
    <property type="entry name" value="TPR-like"/>
    <property type="match status" value="1"/>
</dbReference>
<dbReference type="Gene3D" id="3.10.450.50">
    <property type="match status" value="1"/>
</dbReference>
<gene>
    <name evidence="3" type="ORF">LZC95_24270</name>
</gene>
<evidence type="ECO:0000256" key="1">
    <source>
        <dbReference type="SAM" id="MobiDB-lite"/>
    </source>
</evidence>
<name>A0ABZ2KML8_9BACT</name>
<dbReference type="EMBL" id="CP089982">
    <property type="protein sequence ID" value="WXA99918.1"/>
    <property type="molecule type" value="Genomic_DNA"/>
</dbReference>
<dbReference type="InterPro" id="IPR024047">
    <property type="entry name" value="MM3350-like_sf"/>
</dbReference>
<feature type="domain" description="Plasmid pRiA4b Orf3-like" evidence="2">
    <location>
        <begin position="19"/>
        <end position="130"/>
    </location>
</feature>
<reference evidence="3 4" key="1">
    <citation type="submission" date="2021-12" db="EMBL/GenBank/DDBJ databases">
        <title>Discovery of the Pendulisporaceae a myxobacterial family with distinct sporulation behavior and unique specialized metabolism.</title>
        <authorList>
            <person name="Garcia R."/>
            <person name="Popoff A."/>
            <person name="Bader C.D."/>
            <person name="Loehr J."/>
            <person name="Walesch S."/>
            <person name="Walt C."/>
            <person name="Boldt J."/>
            <person name="Bunk B."/>
            <person name="Haeckl F.J.F.P.J."/>
            <person name="Gunesch A.P."/>
            <person name="Birkelbach J."/>
            <person name="Nuebel U."/>
            <person name="Pietschmann T."/>
            <person name="Bach T."/>
            <person name="Mueller R."/>
        </authorList>
    </citation>
    <scope>NUCLEOTIDE SEQUENCE [LARGE SCALE GENOMIC DNA]</scope>
    <source>
        <strain evidence="3 4">MSr12523</strain>
    </source>
</reference>
<organism evidence="3 4">
    <name type="scientific">Pendulispora brunnea</name>
    <dbReference type="NCBI Taxonomy" id="2905690"/>
    <lineage>
        <taxon>Bacteria</taxon>
        <taxon>Pseudomonadati</taxon>
        <taxon>Myxococcota</taxon>
        <taxon>Myxococcia</taxon>
        <taxon>Myxococcales</taxon>
        <taxon>Sorangiineae</taxon>
        <taxon>Pendulisporaceae</taxon>
        <taxon>Pendulispora</taxon>
    </lineage>
</organism>
<feature type="region of interest" description="Disordered" evidence="1">
    <location>
        <begin position="373"/>
        <end position="406"/>
    </location>
</feature>
<protein>
    <submittedName>
        <fullName evidence="3">SEC-C domain-containing protein</fullName>
    </submittedName>
</protein>
<dbReference type="InterPro" id="IPR004027">
    <property type="entry name" value="SEC_C_motif"/>
</dbReference>
<evidence type="ECO:0000313" key="4">
    <source>
        <dbReference type="Proteomes" id="UP001379533"/>
    </source>
</evidence>
<dbReference type="Gene3D" id="3.10.290.30">
    <property type="entry name" value="MM3350-like"/>
    <property type="match status" value="1"/>
</dbReference>
<accession>A0ABZ2KML8</accession>
<dbReference type="Pfam" id="PF02810">
    <property type="entry name" value="SEC-C"/>
    <property type="match status" value="1"/>
</dbReference>
<dbReference type="InterPro" id="IPR011990">
    <property type="entry name" value="TPR-like_helical_dom_sf"/>
</dbReference>
<dbReference type="RefSeq" id="WP_394850560.1">
    <property type="nucleotide sequence ID" value="NZ_CP089982.1"/>
</dbReference>
<dbReference type="SUPFAM" id="SSF159941">
    <property type="entry name" value="MM3350-like"/>
    <property type="match status" value="1"/>
</dbReference>
<dbReference type="Proteomes" id="UP001379533">
    <property type="component" value="Chromosome"/>
</dbReference>
<dbReference type="Pfam" id="PF07929">
    <property type="entry name" value="PRiA4_ORF3"/>
    <property type="match status" value="1"/>
</dbReference>
<evidence type="ECO:0000259" key="2">
    <source>
        <dbReference type="Pfam" id="PF07929"/>
    </source>
</evidence>
<keyword evidence="4" id="KW-1185">Reference proteome</keyword>
<sequence>MAHGVPKTFTLEIIPERATDVRRVVEVLQHSTLEELHMLIQREFRLDNDHHYSFFMTNRAWDHKGEFGSNAGDPTRTQLASLNLKPGRQFLYLFDFGDELRHAITVKDTGTVASDVEYPRVVESAGWPPPQYESDDAPELDEDLVPLAEEVAEAASEFEGDDDENPEDLETADVGPRDLAIVQRDAALARRLIAALQGREDQIMAIARECEVFADEWLESVPFQLAEHGLMDEAVELSTMLAGVFPQREYLLGDRALVLARAGRRDEARQLMAALRASHPDDLDVMDQAADVLVALGEDAEAEALSREVRARAEDTSDGESIVTSTERIIDLLRKRGEEGEAQELEEELVELVEHGIPIRDDEDDEFEESLDADGGIFAEPPPREPLPTGPDGVLRTGPKVGRNDPCPCGSGKKYKKCCLA</sequence>
<evidence type="ECO:0000313" key="3">
    <source>
        <dbReference type="EMBL" id="WXA99918.1"/>
    </source>
</evidence>
<feature type="compositionally biased region" description="Pro residues" evidence="1">
    <location>
        <begin position="380"/>
        <end position="389"/>
    </location>
</feature>
<dbReference type="SUPFAM" id="SSF103642">
    <property type="entry name" value="Sec-C motif"/>
    <property type="match status" value="1"/>
</dbReference>
<proteinExistence type="predicted"/>
<dbReference type="InterPro" id="IPR012912">
    <property type="entry name" value="Plasmid_pRiA4b_Orf3-like"/>
</dbReference>